<name>A0ABU9LYL6_9BACT</name>
<feature type="chain" id="PRO_5047064284" evidence="1">
    <location>
        <begin position="25"/>
        <end position="248"/>
    </location>
</feature>
<keyword evidence="3" id="KW-1185">Reference proteome</keyword>
<dbReference type="RefSeq" id="WP_342299959.1">
    <property type="nucleotide sequence ID" value="NZ_JBCEVZ010000049.1"/>
</dbReference>
<evidence type="ECO:0000313" key="2">
    <source>
        <dbReference type="EMBL" id="MEL5995859.1"/>
    </source>
</evidence>
<protein>
    <submittedName>
        <fullName evidence="2">Uncharacterized protein</fullName>
    </submittedName>
</protein>
<evidence type="ECO:0000313" key="3">
    <source>
        <dbReference type="Proteomes" id="UP001479606"/>
    </source>
</evidence>
<keyword evidence="1" id="KW-0732">Signal</keyword>
<dbReference type="Proteomes" id="UP001479606">
    <property type="component" value="Unassembled WGS sequence"/>
</dbReference>
<gene>
    <name evidence="2" type="ORF">AAFH49_16720</name>
</gene>
<sequence length="248" mass="27470">MTTTQKLGAGLLLTGLLLASSAHAQTQRDLTEIGMDLYQRANAPDALARMRKDLVNAPEAYLISVDQPGTLVLLDKRQVRVPALKYNVALRLLEVRDSTGSHVWPPGSLDGFYLGRGSEARHFRSKMVRNGSTRLDFAEVLTQSDNSPLVLALQHSYHHEDAQLDPILHTETRPEHTEIGQTVLAGTDLVAKEPLRAVLLTQKNVTQLFGSRASEVAAWAAKQSLSYTDLGQVLRMVEYYNQLSFKQP</sequence>
<organism evidence="2 3">
    <name type="scientific">Hymenobacter segetis</name>
    <dbReference type="NCBI Taxonomy" id="2025509"/>
    <lineage>
        <taxon>Bacteria</taxon>
        <taxon>Pseudomonadati</taxon>
        <taxon>Bacteroidota</taxon>
        <taxon>Cytophagia</taxon>
        <taxon>Cytophagales</taxon>
        <taxon>Hymenobacteraceae</taxon>
        <taxon>Hymenobacter</taxon>
    </lineage>
</organism>
<reference evidence="2 3" key="1">
    <citation type="journal article" date="2018" name="Arch. Microbiol.">
        <title>Hymenobacter segetis sp. nov., isolated from soil.</title>
        <authorList>
            <person name="Ten L.N."/>
            <person name="Lim S.J."/>
            <person name="Kim B.O."/>
            <person name="Kang I.K."/>
            <person name="Jung H.Y."/>
        </authorList>
    </citation>
    <scope>NUCLEOTIDE SEQUENCE [LARGE SCALE GENOMIC DNA]</scope>
    <source>
        <strain evidence="2 3">S7-3-11</strain>
    </source>
</reference>
<feature type="signal peptide" evidence="1">
    <location>
        <begin position="1"/>
        <end position="24"/>
    </location>
</feature>
<accession>A0ABU9LYL6</accession>
<evidence type="ECO:0000256" key="1">
    <source>
        <dbReference type="SAM" id="SignalP"/>
    </source>
</evidence>
<dbReference type="EMBL" id="JBCEVZ010000049">
    <property type="protein sequence ID" value="MEL5995859.1"/>
    <property type="molecule type" value="Genomic_DNA"/>
</dbReference>
<proteinExistence type="predicted"/>
<comment type="caution">
    <text evidence="2">The sequence shown here is derived from an EMBL/GenBank/DDBJ whole genome shotgun (WGS) entry which is preliminary data.</text>
</comment>